<feature type="transmembrane region" description="Helical" evidence="5">
    <location>
        <begin position="143"/>
        <end position="166"/>
    </location>
</feature>
<dbReference type="Proteomes" id="UP001500751">
    <property type="component" value="Unassembled WGS sequence"/>
</dbReference>
<feature type="transmembrane region" description="Helical" evidence="5">
    <location>
        <begin position="225"/>
        <end position="244"/>
    </location>
</feature>
<reference evidence="7" key="1">
    <citation type="journal article" date="2019" name="Int. J. Syst. Evol. Microbiol.">
        <title>The Global Catalogue of Microorganisms (GCM) 10K type strain sequencing project: providing services to taxonomists for standard genome sequencing and annotation.</title>
        <authorList>
            <consortium name="The Broad Institute Genomics Platform"/>
            <consortium name="The Broad Institute Genome Sequencing Center for Infectious Disease"/>
            <person name="Wu L."/>
            <person name="Ma J."/>
        </authorList>
    </citation>
    <scope>NUCLEOTIDE SEQUENCE [LARGE SCALE GENOMIC DNA]</scope>
    <source>
        <strain evidence="7">JCM 16014</strain>
    </source>
</reference>
<gene>
    <name evidence="6" type="ORF">GCM10009839_75710</name>
</gene>
<evidence type="ECO:0000256" key="1">
    <source>
        <dbReference type="ARBA" id="ARBA00004141"/>
    </source>
</evidence>
<keyword evidence="4 5" id="KW-0472">Membrane</keyword>
<keyword evidence="2 5" id="KW-0812">Transmembrane</keyword>
<evidence type="ECO:0000256" key="5">
    <source>
        <dbReference type="SAM" id="Phobius"/>
    </source>
</evidence>
<keyword evidence="7" id="KW-1185">Reference proteome</keyword>
<proteinExistence type="predicted"/>
<dbReference type="InterPro" id="IPR046862">
    <property type="entry name" value="Rhomboid_2"/>
</dbReference>
<evidence type="ECO:0000313" key="6">
    <source>
        <dbReference type="EMBL" id="GAA2055734.1"/>
    </source>
</evidence>
<feature type="transmembrane region" description="Helical" evidence="5">
    <location>
        <begin position="202"/>
        <end position="218"/>
    </location>
</feature>
<evidence type="ECO:0000256" key="2">
    <source>
        <dbReference type="ARBA" id="ARBA00022692"/>
    </source>
</evidence>
<evidence type="ECO:0000313" key="7">
    <source>
        <dbReference type="Proteomes" id="UP001500751"/>
    </source>
</evidence>
<comment type="subcellular location">
    <subcellularLocation>
        <location evidence="1">Membrane</location>
        <topology evidence="1">Multi-pass membrane protein</topology>
    </subcellularLocation>
</comment>
<accession>A0ABP5GTU7</accession>
<sequence>MLATPVVRSTDEERHAADTHCASKRRAVFARREPGLHQGFRYRDSVLSRLPSDVWHYVRDAPGTYLWLVALLVTSRWMATMPAERSARVLAANSTNLARLRRAPLLVLVTSAFFTAGTSWLFYLVTYSVFHAPAEHWLGTWRWLAVIALAHVGATLISQGSVWYRIRKGELPASEREASDYGVSYAQAGAAAVLAWRIPLPWRIAYLVVLIAFYLYGLAKDRRDFTALGHVCAVAIGLCCFWLAP</sequence>
<evidence type="ECO:0000256" key="4">
    <source>
        <dbReference type="ARBA" id="ARBA00023136"/>
    </source>
</evidence>
<dbReference type="Gene3D" id="1.20.1540.10">
    <property type="entry name" value="Rhomboid-like"/>
    <property type="match status" value="1"/>
</dbReference>
<keyword evidence="3 5" id="KW-1133">Transmembrane helix</keyword>
<dbReference type="EMBL" id="BAAAQN010000062">
    <property type="protein sequence ID" value="GAA2055734.1"/>
    <property type="molecule type" value="Genomic_DNA"/>
</dbReference>
<dbReference type="Pfam" id="PF20401">
    <property type="entry name" value="Rhomboid_2"/>
    <property type="match status" value="1"/>
</dbReference>
<protein>
    <submittedName>
        <fullName evidence="6">Uncharacterized protein</fullName>
    </submittedName>
</protein>
<feature type="transmembrane region" description="Helical" evidence="5">
    <location>
        <begin position="103"/>
        <end position="123"/>
    </location>
</feature>
<name>A0ABP5GTU7_9ACTN</name>
<comment type="caution">
    <text evidence="6">The sequence shown here is derived from an EMBL/GenBank/DDBJ whole genome shotgun (WGS) entry which is preliminary data.</text>
</comment>
<dbReference type="InterPro" id="IPR035952">
    <property type="entry name" value="Rhomboid-like_sf"/>
</dbReference>
<organism evidence="6 7">
    <name type="scientific">Catenulispora yoronensis</name>
    <dbReference type="NCBI Taxonomy" id="450799"/>
    <lineage>
        <taxon>Bacteria</taxon>
        <taxon>Bacillati</taxon>
        <taxon>Actinomycetota</taxon>
        <taxon>Actinomycetes</taxon>
        <taxon>Catenulisporales</taxon>
        <taxon>Catenulisporaceae</taxon>
        <taxon>Catenulispora</taxon>
    </lineage>
</organism>
<evidence type="ECO:0000256" key="3">
    <source>
        <dbReference type="ARBA" id="ARBA00022989"/>
    </source>
</evidence>